<reference evidence="1" key="1">
    <citation type="submission" date="2020-04" db="EMBL/GenBank/DDBJ databases">
        <authorList>
            <person name="Alioto T."/>
            <person name="Alioto T."/>
            <person name="Gomez Garrido J."/>
        </authorList>
    </citation>
    <scope>NUCLEOTIDE SEQUENCE</scope>
    <source>
        <strain evidence="1">A484AB</strain>
    </source>
</reference>
<evidence type="ECO:0000313" key="2">
    <source>
        <dbReference type="Proteomes" id="UP001152795"/>
    </source>
</evidence>
<dbReference type="Proteomes" id="UP001152795">
    <property type="component" value="Unassembled WGS sequence"/>
</dbReference>
<sequence>MEFVKAACEKEEVRCDSSVSWTGLPAKRVPQPVPDPERPFHYMLVAVTPSCTDSGDARHRICGRIYRTFSNLQSVKKIRARTRAEEQNQRKEKKSEEYDWLKLVLQGKIDKLTVQELDKYINKHNLSKKGKQKDKLSAITADVLRKSLARSTEHALEQLHIDQRSSDSDGESERILLWKSLGQIMRLEMNLK</sequence>
<dbReference type="AlphaFoldDB" id="A0A6S7K8T9"/>
<comment type="caution">
    <text evidence="1">The sequence shown here is derived from an EMBL/GenBank/DDBJ whole genome shotgun (WGS) entry which is preliminary data.</text>
</comment>
<dbReference type="SUPFAM" id="SSF68906">
    <property type="entry name" value="SAP domain"/>
    <property type="match status" value="1"/>
</dbReference>
<proteinExistence type="predicted"/>
<keyword evidence="1" id="KW-0675">Receptor</keyword>
<accession>A0A6S7K8T9</accession>
<gene>
    <name evidence="1" type="ORF">PACLA_8A034402</name>
</gene>
<dbReference type="OrthoDB" id="6090131at2759"/>
<protein>
    <submittedName>
        <fullName evidence="1">Transient receptor potential cation channel subfamily A member 1</fullName>
    </submittedName>
</protein>
<evidence type="ECO:0000313" key="1">
    <source>
        <dbReference type="EMBL" id="CAB4041107.1"/>
    </source>
</evidence>
<name>A0A6S7K8T9_PARCT</name>
<keyword evidence="2" id="KW-1185">Reference proteome</keyword>
<dbReference type="InterPro" id="IPR036361">
    <property type="entry name" value="SAP_dom_sf"/>
</dbReference>
<dbReference type="EMBL" id="CACRXK020027766">
    <property type="protein sequence ID" value="CAB4041107.1"/>
    <property type="molecule type" value="Genomic_DNA"/>
</dbReference>
<feature type="non-terminal residue" evidence="1">
    <location>
        <position position="192"/>
    </location>
</feature>
<organism evidence="1 2">
    <name type="scientific">Paramuricea clavata</name>
    <name type="common">Red gorgonian</name>
    <name type="synonym">Violescent sea-whip</name>
    <dbReference type="NCBI Taxonomy" id="317549"/>
    <lineage>
        <taxon>Eukaryota</taxon>
        <taxon>Metazoa</taxon>
        <taxon>Cnidaria</taxon>
        <taxon>Anthozoa</taxon>
        <taxon>Octocorallia</taxon>
        <taxon>Malacalcyonacea</taxon>
        <taxon>Plexauridae</taxon>
        <taxon>Paramuricea</taxon>
    </lineage>
</organism>